<comment type="caution">
    <text evidence="2">The sequence shown here is derived from an EMBL/GenBank/DDBJ whole genome shotgun (WGS) entry which is preliminary data.</text>
</comment>
<dbReference type="EMBL" id="QPFP01000061">
    <property type="protein sequence ID" value="TEB24980.1"/>
    <property type="molecule type" value="Genomic_DNA"/>
</dbReference>
<proteinExistence type="predicted"/>
<reference evidence="2 3" key="1">
    <citation type="journal article" date="2019" name="Nat. Ecol. Evol.">
        <title>Megaphylogeny resolves global patterns of mushroom evolution.</title>
        <authorList>
            <person name="Varga T."/>
            <person name="Krizsan K."/>
            <person name="Foldi C."/>
            <person name="Dima B."/>
            <person name="Sanchez-Garcia M."/>
            <person name="Sanchez-Ramirez S."/>
            <person name="Szollosi G.J."/>
            <person name="Szarkandi J.G."/>
            <person name="Papp V."/>
            <person name="Albert L."/>
            <person name="Andreopoulos W."/>
            <person name="Angelini C."/>
            <person name="Antonin V."/>
            <person name="Barry K.W."/>
            <person name="Bougher N.L."/>
            <person name="Buchanan P."/>
            <person name="Buyck B."/>
            <person name="Bense V."/>
            <person name="Catcheside P."/>
            <person name="Chovatia M."/>
            <person name="Cooper J."/>
            <person name="Damon W."/>
            <person name="Desjardin D."/>
            <person name="Finy P."/>
            <person name="Geml J."/>
            <person name="Haridas S."/>
            <person name="Hughes K."/>
            <person name="Justo A."/>
            <person name="Karasinski D."/>
            <person name="Kautmanova I."/>
            <person name="Kiss B."/>
            <person name="Kocsube S."/>
            <person name="Kotiranta H."/>
            <person name="LaButti K.M."/>
            <person name="Lechner B.E."/>
            <person name="Liimatainen K."/>
            <person name="Lipzen A."/>
            <person name="Lukacs Z."/>
            <person name="Mihaltcheva S."/>
            <person name="Morgado L.N."/>
            <person name="Niskanen T."/>
            <person name="Noordeloos M.E."/>
            <person name="Ohm R.A."/>
            <person name="Ortiz-Santana B."/>
            <person name="Ovrebo C."/>
            <person name="Racz N."/>
            <person name="Riley R."/>
            <person name="Savchenko A."/>
            <person name="Shiryaev A."/>
            <person name="Soop K."/>
            <person name="Spirin V."/>
            <person name="Szebenyi C."/>
            <person name="Tomsovsky M."/>
            <person name="Tulloss R.E."/>
            <person name="Uehling J."/>
            <person name="Grigoriev I.V."/>
            <person name="Vagvolgyi C."/>
            <person name="Papp T."/>
            <person name="Martin F.M."/>
            <person name="Miettinen O."/>
            <person name="Hibbett D.S."/>
            <person name="Nagy L.G."/>
        </authorList>
    </citation>
    <scope>NUCLEOTIDE SEQUENCE [LARGE SCALE GENOMIC DNA]</scope>
    <source>
        <strain evidence="2 3">FP101781</strain>
    </source>
</reference>
<organism evidence="2 3">
    <name type="scientific">Coprinellus micaceus</name>
    <name type="common">Glistening ink-cap mushroom</name>
    <name type="synonym">Coprinus micaceus</name>
    <dbReference type="NCBI Taxonomy" id="71717"/>
    <lineage>
        <taxon>Eukaryota</taxon>
        <taxon>Fungi</taxon>
        <taxon>Dikarya</taxon>
        <taxon>Basidiomycota</taxon>
        <taxon>Agaricomycotina</taxon>
        <taxon>Agaricomycetes</taxon>
        <taxon>Agaricomycetidae</taxon>
        <taxon>Agaricales</taxon>
        <taxon>Agaricineae</taxon>
        <taxon>Psathyrellaceae</taxon>
        <taxon>Coprinellus</taxon>
    </lineage>
</organism>
<dbReference type="AlphaFoldDB" id="A0A4Y7SSY8"/>
<feature type="signal peptide" evidence="1">
    <location>
        <begin position="1"/>
        <end position="17"/>
    </location>
</feature>
<dbReference type="Proteomes" id="UP000298030">
    <property type="component" value="Unassembled WGS sequence"/>
</dbReference>
<evidence type="ECO:0000313" key="3">
    <source>
        <dbReference type="Proteomes" id="UP000298030"/>
    </source>
</evidence>
<dbReference type="OrthoDB" id="5569250at2759"/>
<evidence type="ECO:0008006" key="4">
    <source>
        <dbReference type="Google" id="ProtNLM"/>
    </source>
</evidence>
<feature type="chain" id="PRO_5021288004" description="Fungal-type protein kinase domain-containing protein" evidence="1">
    <location>
        <begin position="18"/>
        <end position="265"/>
    </location>
</feature>
<evidence type="ECO:0000256" key="1">
    <source>
        <dbReference type="SAM" id="SignalP"/>
    </source>
</evidence>
<keyword evidence="1" id="KW-0732">Signal</keyword>
<gene>
    <name evidence="2" type="ORF">FA13DRAFT_1269776</name>
</gene>
<name>A0A4Y7SSY8_COPMI</name>
<protein>
    <recommendedName>
        <fullName evidence="4">Fungal-type protein kinase domain-containing protein</fullName>
    </recommendedName>
</protein>
<keyword evidence="3" id="KW-1185">Reference proteome</keyword>
<sequence length="265" mass="29664">MLLGLFSAVTHCFGTLGSVTPTLQKATCCGTGWHRSLCFATSTWFFSRTCLLSATRKPKLCDSSLSNLCDKPDVGVEQVCPCSPTSLSYPGIWIFMAAELLDDDAIDGEVKRVYRHEVGAFIAVLVWIICRYHDGKARDGNALGHWIQRSYLECKEKRRLTFDQITRGTFPQPAGLPNDIWIPLCMALASMRKHSQDGIEAQKGEAEYKTFVAFDPNFAFDGKSPKDYNTLQALPKILTWPVFRDSARREYYGPIETRVSRSTGA</sequence>
<evidence type="ECO:0000313" key="2">
    <source>
        <dbReference type="EMBL" id="TEB24980.1"/>
    </source>
</evidence>
<accession>A0A4Y7SSY8</accession>